<dbReference type="InterPro" id="IPR052163">
    <property type="entry name" value="DGC-Regulatory_Protein"/>
</dbReference>
<dbReference type="PROSITE" id="PS50887">
    <property type="entry name" value="GGDEF"/>
    <property type="match status" value="1"/>
</dbReference>
<dbReference type="InterPro" id="IPR007892">
    <property type="entry name" value="CHASE4"/>
</dbReference>
<dbReference type="SUPFAM" id="SSF55073">
    <property type="entry name" value="Nucleotide cyclase"/>
    <property type="match status" value="1"/>
</dbReference>
<dbReference type="EMBL" id="JABFCZ010000010">
    <property type="protein sequence ID" value="MBD1546632.1"/>
    <property type="molecule type" value="Genomic_DNA"/>
</dbReference>
<keyword evidence="1" id="KW-1133">Transmembrane helix</keyword>
<keyword evidence="1" id="KW-0812">Transmembrane</keyword>
<evidence type="ECO:0000256" key="1">
    <source>
        <dbReference type="SAM" id="Phobius"/>
    </source>
</evidence>
<dbReference type="Gene3D" id="3.30.70.270">
    <property type="match status" value="1"/>
</dbReference>
<gene>
    <name evidence="3" type="ORF">HK439_10180</name>
</gene>
<dbReference type="Pfam" id="PF00990">
    <property type="entry name" value="GGDEF"/>
    <property type="match status" value="1"/>
</dbReference>
<organism evidence="3 4">
    <name type="scientific">Roseibium aggregatum</name>
    <dbReference type="NCBI Taxonomy" id="187304"/>
    <lineage>
        <taxon>Bacteria</taxon>
        <taxon>Pseudomonadati</taxon>
        <taxon>Pseudomonadota</taxon>
        <taxon>Alphaproteobacteria</taxon>
        <taxon>Hyphomicrobiales</taxon>
        <taxon>Stappiaceae</taxon>
        <taxon>Roseibium</taxon>
    </lineage>
</organism>
<evidence type="ECO:0000313" key="3">
    <source>
        <dbReference type="EMBL" id="MBD1546632.1"/>
    </source>
</evidence>
<keyword evidence="1" id="KW-0472">Membrane</keyword>
<feature type="domain" description="GGDEF" evidence="2">
    <location>
        <begin position="352"/>
        <end position="486"/>
    </location>
</feature>
<dbReference type="InterPro" id="IPR043128">
    <property type="entry name" value="Rev_trsase/Diguanyl_cyclase"/>
</dbReference>
<sequence>MTKMNRQFSNREASPPRQHISKLAFLLAGILIAVTSASLLFVGYVASQASDQQAIANEKRLFQHTLENQKYRMIREQLKVSHWDESVRNIIRTFDYDFVRSQIRGLWKDYSYNKVLIIAHGNQVLAESFEDYTHIINRPLNETPGYLPLVEKARALYMSNRVRIPGGYSHRSLQGLEPPQYAAVGFIVIDDKPALATAMPIVPDQDKITLPAGQPVILVSAKFIDEEMLSSLNGQLSFTNLTFLRDVIAAPGSPSHFVRDANGQPLGSFSWQSRALGSSIWPTVIPIVLILSLLLAVLAFGIAWRIGRLTSSLQASERQNRHLALHDTLSGLANRLQFNRVLKSATDDLPASPFAIIHCDLDKFKSVNDTHGHAAGDTVIKAVAQRMTDIIGKGGLVARLGGDEFVILYRGFTDRGRLTLLSGQLIGAVEAPIPLDNGKTAEIGLSIGIVTAPECGSTPEGLMAAADDALYYSKENGRGQAAFARDIKHLFAMSVSGAEDDHTSDAA</sequence>
<protein>
    <submittedName>
        <fullName evidence="3">Diguanylate cyclase</fullName>
    </submittedName>
</protein>
<dbReference type="CDD" id="cd01949">
    <property type="entry name" value="GGDEF"/>
    <property type="match status" value="1"/>
</dbReference>
<accession>A0A926P4A7</accession>
<evidence type="ECO:0000313" key="4">
    <source>
        <dbReference type="Proteomes" id="UP000598467"/>
    </source>
</evidence>
<dbReference type="Pfam" id="PF05228">
    <property type="entry name" value="CHASE4"/>
    <property type="match status" value="1"/>
</dbReference>
<dbReference type="PANTHER" id="PTHR46663">
    <property type="entry name" value="DIGUANYLATE CYCLASE DGCT-RELATED"/>
    <property type="match status" value="1"/>
</dbReference>
<dbReference type="SMART" id="SM00267">
    <property type="entry name" value="GGDEF"/>
    <property type="match status" value="1"/>
</dbReference>
<dbReference type="Proteomes" id="UP000598467">
    <property type="component" value="Unassembled WGS sequence"/>
</dbReference>
<proteinExistence type="predicted"/>
<reference evidence="3" key="1">
    <citation type="submission" date="2020-05" db="EMBL/GenBank/DDBJ databases">
        <title>Identification of trans-AT polyketide cluster in two marine bacteria, producers of a novel glutaramide-containing polyketide sesbanimide D and analogs.</title>
        <authorList>
            <person name="Kacar D."/>
            <person name="Rodriguez P."/>
            <person name="Canedo L."/>
            <person name="Gonzalez E."/>
            <person name="Galan B."/>
            <person name="De La Calle F."/>
            <person name="Garcia J.L."/>
        </authorList>
    </citation>
    <scope>NUCLEOTIDE SEQUENCE</scope>
    <source>
        <strain evidence="3">PHM038</strain>
    </source>
</reference>
<dbReference type="AlphaFoldDB" id="A0A926P4A7"/>
<name>A0A926P4A7_9HYPH</name>
<dbReference type="InterPro" id="IPR029787">
    <property type="entry name" value="Nucleotide_cyclase"/>
</dbReference>
<feature type="transmembrane region" description="Helical" evidence="1">
    <location>
        <begin position="280"/>
        <end position="304"/>
    </location>
</feature>
<dbReference type="NCBIfam" id="TIGR00254">
    <property type="entry name" value="GGDEF"/>
    <property type="match status" value="1"/>
</dbReference>
<evidence type="ECO:0000259" key="2">
    <source>
        <dbReference type="PROSITE" id="PS50887"/>
    </source>
</evidence>
<dbReference type="InterPro" id="IPR000160">
    <property type="entry name" value="GGDEF_dom"/>
</dbReference>
<comment type="caution">
    <text evidence="3">The sequence shown here is derived from an EMBL/GenBank/DDBJ whole genome shotgun (WGS) entry which is preliminary data.</text>
</comment>
<dbReference type="PANTHER" id="PTHR46663:SF2">
    <property type="entry name" value="GGDEF DOMAIN-CONTAINING PROTEIN"/>
    <property type="match status" value="1"/>
</dbReference>